<evidence type="ECO:0000313" key="7">
    <source>
        <dbReference type="RefSeq" id="XP_026290843.1"/>
    </source>
</evidence>
<dbReference type="InterPro" id="IPR000608">
    <property type="entry name" value="UBC"/>
</dbReference>
<keyword evidence="4" id="KW-0547">Nucleotide-binding</keyword>
<dbReference type="OrthoDB" id="9973183at2759"/>
<dbReference type="PROSITE" id="PS00183">
    <property type="entry name" value="UBC_1"/>
    <property type="match status" value="1"/>
</dbReference>
<evidence type="ECO:0000256" key="1">
    <source>
        <dbReference type="ARBA" id="ARBA00022679"/>
    </source>
</evidence>
<feature type="active site" description="Glycyl thioester intermediate" evidence="3">
    <location>
        <position position="93"/>
    </location>
</feature>
<evidence type="ECO:0000256" key="3">
    <source>
        <dbReference type="PROSITE-ProRule" id="PRU10133"/>
    </source>
</evidence>
<dbReference type="Proteomes" id="UP000504606">
    <property type="component" value="Unplaced"/>
</dbReference>
<dbReference type="RefSeq" id="XP_026290843.1">
    <property type="nucleotide sequence ID" value="XM_026435058.2"/>
</dbReference>
<dbReference type="SMART" id="SM00212">
    <property type="entry name" value="UBCc"/>
    <property type="match status" value="1"/>
</dbReference>
<dbReference type="GeneID" id="113215428"/>
<feature type="domain" description="UBC core" evidence="5">
    <location>
        <begin position="9"/>
        <end position="156"/>
    </location>
</feature>
<dbReference type="InterPro" id="IPR023313">
    <property type="entry name" value="UBQ-conjugating_AS"/>
</dbReference>
<name>A0A6J1TC25_FRAOC</name>
<comment type="similarity">
    <text evidence="4">Belongs to the ubiquitin-conjugating enzyme family.</text>
</comment>
<evidence type="ECO:0000313" key="6">
    <source>
        <dbReference type="Proteomes" id="UP000504606"/>
    </source>
</evidence>
<evidence type="ECO:0000256" key="4">
    <source>
        <dbReference type="RuleBase" id="RU362109"/>
    </source>
</evidence>
<keyword evidence="2 4" id="KW-0833">Ubl conjugation pathway</keyword>
<dbReference type="GO" id="GO:0005524">
    <property type="term" value="F:ATP binding"/>
    <property type="evidence" value="ECO:0007669"/>
    <property type="project" value="UniProtKB-UniRule"/>
</dbReference>
<sequence>MSDSRASDSHNRRLAKERVLLMNNQINYIVTDLPDDLMDPIEIVISGPGDSPFAGGSFGLKLSLPDDYPFKPPRAHFTTSMWHPNISTLGSICVDILEPMYWSCGTTLLMVVEALRALLTMPNPHSPLNVDAASMMLSDPDMYEITVRSWTHVHGYGPDTIPQEYKDKIASVQEIRRCTRESALRKLSKSMWVVEASRHL</sequence>
<dbReference type="Pfam" id="PF00179">
    <property type="entry name" value="UQ_con"/>
    <property type="match status" value="1"/>
</dbReference>
<dbReference type="SUPFAM" id="SSF54495">
    <property type="entry name" value="UBC-like"/>
    <property type="match status" value="1"/>
</dbReference>
<dbReference type="KEGG" id="foc:113215428"/>
<dbReference type="InterPro" id="IPR016135">
    <property type="entry name" value="UBQ-conjugating_enzyme/RWD"/>
</dbReference>
<dbReference type="AlphaFoldDB" id="A0A6J1TC25"/>
<dbReference type="PROSITE" id="PS50127">
    <property type="entry name" value="UBC_2"/>
    <property type="match status" value="1"/>
</dbReference>
<organism evidence="6 7">
    <name type="scientific">Frankliniella occidentalis</name>
    <name type="common">Western flower thrips</name>
    <name type="synonym">Euthrips occidentalis</name>
    <dbReference type="NCBI Taxonomy" id="133901"/>
    <lineage>
        <taxon>Eukaryota</taxon>
        <taxon>Metazoa</taxon>
        <taxon>Ecdysozoa</taxon>
        <taxon>Arthropoda</taxon>
        <taxon>Hexapoda</taxon>
        <taxon>Insecta</taxon>
        <taxon>Pterygota</taxon>
        <taxon>Neoptera</taxon>
        <taxon>Paraneoptera</taxon>
        <taxon>Thysanoptera</taxon>
        <taxon>Terebrantia</taxon>
        <taxon>Thripoidea</taxon>
        <taxon>Thripidae</taxon>
        <taxon>Frankliniella</taxon>
    </lineage>
</organism>
<accession>A0A6J1TC25</accession>
<dbReference type="PANTHER" id="PTHR24067">
    <property type="entry name" value="UBIQUITIN-CONJUGATING ENZYME E2"/>
    <property type="match status" value="1"/>
</dbReference>
<keyword evidence="4" id="KW-0067">ATP-binding</keyword>
<reference evidence="7" key="1">
    <citation type="submission" date="2025-08" db="UniProtKB">
        <authorList>
            <consortium name="RefSeq"/>
        </authorList>
    </citation>
    <scope>IDENTIFICATION</scope>
    <source>
        <tissue evidence="7">Whole organism</tissue>
    </source>
</reference>
<dbReference type="GO" id="GO:0016740">
    <property type="term" value="F:transferase activity"/>
    <property type="evidence" value="ECO:0007669"/>
    <property type="project" value="UniProtKB-KW"/>
</dbReference>
<keyword evidence="6" id="KW-1185">Reference proteome</keyword>
<evidence type="ECO:0000259" key="5">
    <source>
        <dbReference type="PROSITE" id="PS50127"/>
    </source>
</evidence>
<proteinExistence type="inferred from homology"/>
<keyword evidence="1" id="KW-0808">Transferase</keyword>
<evidence type="ECO:0000256" key="2">
    <source>
        <dbReference type="ARBA" id="ARBA00022786"/>
    </source>
</evidence>
<protein>
    <submittedName>
        <fullName evidence="7">Uncharacterized protein LOC113215428</fullName>
    </submittedName>
</protein>
<dbReference type="Gene3D" id="3.10.110.10">
    <property type="entry name" value="Ubiquitin Conjugating Enzyme"/>
    <property type="match status" value="1"/>
</dbReference>
<dbReference type="InterPro" id="IPR050113">
    <property type="entry name" value="Ub_conjugating_enzyme"/>
</dbReference>
<dbReference type="CDD" id="cd00195">
    <property type="entry name" value="UBCc_UEV"/>
    <property type="match status" value="1"/>
</dbReference>
<gene>
    <name evidence="7" type="primary">LOC113215428</name>
</gene>